<evidence type="ECO:0000256" key="9">
    <source>
        <dbReference type="ARBA" id="ARBA00022840"/>
    </source>
</evidence>
<dbReference type="SMART" id="SM00387">
    <property type="entry name" value="HATPase_c"/>
    <property type="match status" value="1"/>
</dbReference>
<dbReference type="Gene3D" id="3.30.565.10">
    <property type="entry name" value="Histidine kinase-like ATPase, C-terminal domain"/>
    <property type="match status" value="1"/>
</dbReference>
<evidence type="ECO:0000259" key="15">
    <source>
        <dbReference type="PROSITE" id="PS50109"/>
    </source>
</evidence>
<keyword evidence="12 14" id="KW-0472">Membrane</keyword>
<proteinExistence type="predicted"/>
<evidence type="ECO:0000313" key="16">
    <source>
        <dbReference type="EMBL" id="SNR62471.1"/>
    </source>
</evidence>
<comment type="catalytic activity">
    <reaction evidence="1">
        <text>ATP + protein L-histidine = ADP + protein N-phospho-L-histidine.</text>
        <dbReference type="EC" id="2.7.13.3"/>
    </reaction>
</comment>
<dbReference type="Pfam" id="PF13675">
    <property type="entry name" value="PilJ"/>
    <property type="match status" value="1"/>
</dbReference>
<dbReference type="InterPro" id="IPR005467">
    <property type="entry name" value="His_kinase_dom"/>
</dbReference>
<keyword evidence="11" id="KW-0902">Two-component regulatory system</keyword>
<evidence type="ECO:0000256" key="3">
    <source>
        <dbReference type="ARBA" id="ARBA00012438"/>
    </source>
</evidence>
<evidence type="ECO:0000256" key="14">
    <source>
        <dbReference type="SAM" id="Phobius"/>
    </source>
</evidence>
<dbReference type="InterPro" id="IPR029095">
    <property type="entry name" value="NarX-like_N"/>
</dbReference>
<dbReference type="EMBL" id="FZNT01000007">
    <property type="protein sequence ID" value="SNR62471.1"/>
    <property type="molecule type" value="Genomic_DNA"/>
</dbReference>
<evidence type="ECO:0000256" key="2">
    <source>
        <dbReference type="ARBA" id="ARBA00004141"/>
    </source>
</evidence>
<evidence type="ECO:0000256" key="1">
    <source>
        <dbReference type="ARBA" id="ARBA00000085"/>
    </source>
</evidence>
<dbReference type="GO" id="GO:0000155">
    <property type="term" value="F:phosphorelay sensor kinase activity"/>
    <property type="evidence" value="ECO:0007669"/>
    <property type="project" value="InterPro"/>
</dbReference>
<evidence type="ECO:0000256" key="10">
    <source>
        <dbReference type="ARBA" id="ARBA00022989"/>
    </source>
</evidence>
<comment type="subcellular location">
    <subcellularLocation>
        <location evidence="2">Membrane</location>
        <topology evidence="2">Multi-pass membrane protein</topology>
    </subcellularLocation>
</comment>
<dbReference type="Proteomes" id="UP000198384">
    <property type="component" value="Unassembled WGS sequence"/>
</dbReference>
<dbReference type="OrthoDB" id="9760839at2"/>
<dbReference type="InterPro" id="IPR035965">
    <property type="entry name" value="PAS-like_dom_sf"/>
</dbReference>
<organism evidence="16 17">
    <name type="scientific">Lutibacter agarilyticus</name>
    <dbReference type="NCBI Taxonomy" id="1109740"/>
    <lineage>
        <taxon>Bacteria</taxon>
        <taxon>Pseudomonadati</taxon>
        <taxon>Bacteroidota</taxon>
        <taxon>Flavobacteriia</taxon>
        <taxon>Flavobacteriales</taxon>
        <taxon>Flavobacteriaceae</taxon>
        <taxon>Lutibacter</taxon>
    </lineage>
</organism>
<dbReference type="RefSeq" id="WP_089382060.1">
    <property type="nucleotide sequence ID" value="NZ_FZNT01000007.1"/>
</dbReference>
<protein>
    <recommendedName>
        <fullName evidence="3">histidine kinase</fullName>
        <ecNumber evidence="3">2.7.13.3</ecNumber>
    </recommendedName>
</protein>
<dbReference type="InterPro" id="IPR011712">
    <property type="entry name" value="Sig_transdc_His_kin_sub3_dim/P"/>
</dbReference>
<evidence type="ECO:0000256" key="11">
    <source>
        <dbReference type="ARBA" id="ARBA00023012"/>
    </source>
</evidence>
<dbReference type="GO" id="GO:0016020">
    <property type="term" value="C:membrane"/>
    <property type="evidence" value="ECO:0007669"/>
    <property type="project" value="UniProtKB-SubCell"/>
</dbReference>
<dbReference type="PROSITE" id="PS50109">
    <property type="entry name" value="HIS_KIN"/>
    <property type="match status" value="1"/>
</dbReference>
<dbReference type="PANTHER" id="PTHR24421:SF10">
    <property type="entry name" value="NITRATE_NITRITE SENSOR PROTEIN NARQ"/>
    <property type="match status" value="1"/>
</dbReference>
<dbReference type="SUPFAM" id="SSF55874">
    <property type="entry name" value="ATPase domain of HSP90 chaperone/DNA topoisomerase II/histidine kinase"/>
    <property type="match status" value="1"/>
</dbReference>
<evidence type="ECO:0000256" key="13">
    <source>
        <dbReference type="SAM" id="Coils"/>
    </source>
</evidence>
<dbReference type="CDD" id="cd16917">
    <property type="entry name" value="HATPase_UhpB-NarQ-NarX-like"/>
    <property type="match status" value="1"/>
</dbReference>
<evidence type="ECO:0000313" key="17">
    <source>
        <dbReference type="Proteomes" id="UP000198384"/>
    </source>
</evidence>
<keyword evidence="13" id="KW-0175">Coiled coil</keyword>
<evidence type="ECO:0000256" key="5">
    <source>
        <dbReference type="ARBA" id="ARBA00022679"/>
    </source>
</evidence>
<accession>A0A238XVB7</accession>
<dbReference type="SUPFAM" id="SSF55785">
    <property type="entry name" value="PYP-like sensor domain (PAS domain)"/>
    <property type="match status" value="1"/>
</dbReference>
<sequence length="604" mass="68832">MSESNNDISLDNSTFYKFRRLYLMAFLLIAASIFIAQILIQKHLNSQLNDSRIINIAGRQRMLSQKLVKESLFLLSATKSEQLKIVAVIKQSNQTFLLSHENLQNELSELGELTKSSPELNTLFKEIASDHQQIVSSCNVIVYLVSENSAVAPESIQKYISNLKKAEGPFLNKMNEIVFKYDEISQQKVKELKRKEFILLVISLLILLFEMLFLFKPISIHIKKVIHDLIVTKKEAQEKAKKIEELYIAKEASLQELKGLNYALDNAALFVSVAQDGSMVHMSKKFKTLLGIDTPNDEKAYLEELLLLEGGEQQAVKELLKGKQRSIWVGELEITTKKSQKLWLEMSIIPMNQLRNNQRVLILCTDITRRKESQSEIDLLNEERFTEQVNRQKIQASQIVEAQEEERKRIAKDIHDGIGQMLTALKFNIESINSENVEGTAVKVEKLKELLGSLIKEVRAVTFNLTPPELVDYGIVPTIQKLTERLASFTGKQIFFENKTDFKGRFDSLVETNVYRVVQEAVNNSLKYAEANYILVSISHSNQVLSIVIDDDGKGFDAEKLLVEKSEAGMGLFFMKERISYINGRIFINSSKNNGTRITININL</sequence>
<evidence type="ECO:0000256" key="6">
    <source>
        <dbReference type="ARBA" id="ARBA00022692"/>
    </source>
</evidence>
<keyword evidence="6 14" id="KW-0812">Transmembrane</keyword>
<dbReference type="Gene3D" id="1.20.5.1930">
    <property type="match status" value="1"/>
</dbReference>
<reference evidence="16 17" key="1">
    <citation type="submission" date="2017-06" db="EMBL/GenBank/DDBJ databases">
        <authorList>
            <person name="Kim H.J."/>
            <person name="Triplett B.A."/>
        </authorList>
    </citation>
    <scope>NUCLEOTIDE SEQUENCE [LARGE SCALE GENOMIC DNA]</scope>
    <source>
        <strain evidence="16 17">DSM 29150</strain>
    </source>
</reference>
<dbReference type="GO" id="GO:0046983">
    <property type="term" value="F:protein dimerization activity"/>
    <property type="evidence" value="ECO:0007669"/>
    <property type="project" value="InterPro"/>
</dbReference>
<gene>
    <name evidence="16" type="ORF">SAMN06265371_10759</name>
</gene>
<evidence type="ECO:0000256" key="4">
    <source>
        <dbReference type="ARBA" id="ARBA00022553"/>
    </source>
</evidence>
<keyword evidence="7" id="KW-0547">Nucleotide-binding</keyword>
<keyword evidence="5" id="KW-0808">Transferase</keyword>
<keyword evidence="8" id="KW-0418">Kinase</keyword>
<feature type="transmembrane region" description="Helical" evidence="14">
    <location>
        <begin position="20"/>
        <end position="40"/>
    </location>
</feature>
<dbReference type="Pfam" id="PF02518">
    <property type="entry name" value="HATPase_c"/>
    <property type="match status" value="1"/>
</dbReference>
<evidence type="ECO:0000256" key="12">
    <source>
        <dbReference type="ARBA" id="ARBA00023136"/>
    </source>
</evidence>
<dbReference type="Pfam" id="PF13426">
    <property type="entry name" value="PAS_9"/>
    <property type="match status" value="1"/>
</dbReference>
<dbReference type="InterPro" id="IPR036890">
    <property type="entry name" value="HATPase_C_sf"/>
</dbReference>
<keyword evidence="9" id="KW-0067">ATP-binding</keyword>
<dbReference type="NCBIfam" id="TIGR00229">
    <property type="entry name" value="sensory_box"/>
    <property type="match status" value="1"/>
</dbReference>
<dbReference type="AlphaFoldDB" id="A0A238XVB7"/>
<feature type="coiled-coil region" evidence="13">
    <location>
        <begin position="226"/>
        <end position="253"/>
    </location>
</feature>
<dbReference type="Gene3D" id="3.30.450.20">
    <property type="entry name" value="PAS domain"/>
    <property type="match status" value="1"/>
</dbReference>
<dbReference type="PANTHER" id="PTHR24421">
    <property type="entry name" value="NITRATE/NITRITE SENSOR PROTEIN NARX-RELATED"/>
    <property type="match status" value="1"/>
</dbReference>
<keyword evidence="17" id="KW-1185">Reference proteome</keyword>
<evidence type="ECO:0000256" key="7">
    <source>
        <dbReference type="ARBA" id="ARBA00022741"/>
    </source>
</evidence>
<dbReference type="Pfam" id="PF07730">
    <property type="entry name" value="HisKA_3"/>
    <property type="match status" value="1"/>
</dbReference>
<feature type="transmembrane region" description="Helical" evidence="14">
    <location>
        <begin position="197"/>
        <end position="215"/>
    </location>
</feature>
<dbReference type="InterPro" id="IPR000014">
    <property type="entry name" value="PAS"/>
</dbReference>
<evidence type="ECO:0000256" key="8">
    <source>
        <dbReference type="ARBA" id="ARBA00022777"/>
    </source>
</evidence>
<dbReference type="EC" id="2.7.13.3" evidence="3"/>
<dbReference type="GO" id="GO:0005524">
    <property type="term" value="F:ATP binding"/>
    <property type="evidence" value="ECO:0007669"/>
    <property type="project" value="UniProtKB-KW"/>
</dbReference>
<feature type="domain" description="Histidine kinase" evidence="15">
    <location>
        <begin position="514"/>
        <end position="604"/>
    </location>
</feature>
<keyword evidence="4" id="KW-0597">Phosphoprotein</keyword>
<dbReference type="InterPro" id="IPR050482">
    <property type="entry name" value="Sensor_HK_TwoCompSys"/>
</dbReference>
<keyword evidence="10 14" id="KW-1133">Transmembrane helix</keyword>
<dbReference type="InterPro" id="IPR003594">
    <property type="entry name" value="HATPase_dom"/>
</dbReference>
<name>A0A238XVB7_9FLAO</name>